<protein>
    <submittedName>
        <fullName evidence="7">Aminotransferase class I/II-fold pyridoxal phosphate-dependent enzyme</fullName>
    </submittedName>
</protein>
<dbReference type="SUPFAM" id="SSF53383">
    <property type="entry name" value="PLP-dependent transferases"/>
    <property type="match status" value="1"/>
</dbReference>
<proteinExistence type="inferred from homology"/>
<feature type="domain" description="Aminotransferase class I/classII large" evidence="6">
    <location>
        <begin position="3"/>
        <end position="284"/>
    </location>
</feature>
<dbReference type="GO" id="GO:0008483">
    <property type="term" value="F:transaminase activity"/>
    <property type="evidence" value="ECO:0007669"/>
    <property type="project" value="UniProtKB-KW"/>
</dbReference>
<dbReference type="InterPro" id="IPR015424">
    <property type="entry name" value="PyrdxlP-dep_Trfase"/>
</dbReference>
<comment type="similarity">
    <text evidence="2">Belongs to the class-I pyridoxal-phosphate-dependent aminotransferase family.</text>
</comment>
<keyword evidence="4" id="KW-0808">Transferase</keyword>
<evidence type="ECO:0000256" key="4">
    <source>
        <dbReference type="ARBA" id="ARBA00022679"/>
    </source>
</evidence>
<evidence type="ECO:0000256" key="5">
    <source>
        <dbReference type="ARBA" id="ARBA00022898"/>
    </source>
</evidence>
<dbReference type="Proteomes" id="UP000885792">
    <property type="component" value="Unassembled WGS sequence"/>
</dbReference>
<evidence type="ECO:0000313" key="7">
    <source>
        <dbReference type="EMBL" id="HHJ64286.1"/>
    </source>
</evidence>
<comment type="cofactor">
    <cofactor evidence="1">
        <name>pyridoxal 5'-phosphate</name>
        <dbReference type="ChEBI" id="CHEBI:597326"/>
    </cofactor>
</comment>
<dbReference type="InterPro" id="IPR050596">
    <property type="entry name" value="AspAT/PAT-like"/>
</dbReference>
<dbReference type="EMBL" id="DRNB01000187">
    <property type="protein sequence ID" value="HHJ64286.1"/>
    <property type="molecule type" value="Genomic_DNA"/>
</dbReference>
<feature type="non-terminal residue" evidence="7">
    <location>
        <position position="1"/>
    </location>
</feature>
<dbReference type="PANTHER" id="PTHR46383:SF2">
    <property type="entry name" value="AMINOTRANSFERASE"/>
    <property type="match status" value="1"/>
</dbReference>
<keyword evidence="5" id="KW-0663">Pyridoxal phosphate</keyword>
<evidence type="ECO:0000259" key="6">
    <source>
        <dbReference type="Pfam" id="PF00155"/>
    </source>
</evidence>
<dbReference type="Pfam" id="PF00155">
    <property type="entry name" value="Aminotran_1_2"/>
    <property type="match status" value="1"/>
</dbReference>
<dbReference type="AlphaFoldDB" id="A0A7C5L7C3"/>
<sequence>ISPDRVAVTPGTSGAFLVAYAVILDPGDRIALGDPSYPCYRNFAYLLGAEPEFIPISEDTGYEVRAEMLRGKKIRAVHISSPSNPVGNLYREETLKELAEFCEREGVYLISDEIYHGLVYEGRERSVLEFTDRAVVVNGFSKSFCMPGFRIGWMILPPDLVRSAEVVIQNVFISAPTLSQFAALEAFDWDYLEKVRATFAHRRDVLYRGVKDLFRIPVRPQGAFYIWADIGRYSEDSYSFALELLREARVAVTPGVDFGKNRTDRFIRLAYTRDVKELEEGVRRMRDFLKNRQSYT</sequence>
<evidence type="ECO:0000256" key="3">
    <source>
        <dbReference type="ARBA" id="ARBA00022576"/>
    </source>
</evidence>
<comment type="caution">
    <text evidence="7">The sequence shown here is derived from an EMBL/GenBank/DDBJ whole genome shotgun (WGS) entry which is preliminary data.</text>
</comment>
<dbReference type="InterPro" id="IPR004839">
    <property type="entry name" value="Aminotransferase_I/II_large"/>
</dbReference>
<evidence type="ECO:0000256" key="2">
    <source>
        <dbReference type="ARBA" id="ARBA00007441"/>
    </source>
</evidence>
<dbReference type="Gene3D" id="3.40.640.10">
    <property type="entry name" value="Type I PLP-dependent aspartate aminotransferase-like (Major domain)"/>
    <property type="match status" value="1"/>
</dbReference>
<dbReference type="GO" id="GO:0006520">
    <property type="term" value="P:amino acid metabolic process"/>
    <property type="evidence" value="ECO:0007669"/>
    <property type="project" value="InterPro"/>
</dbReference>
<accession>A0A7C5L7C3</accession>
<reference evidence="7" key="1">
    <citation type="journal article" date="2020" name="mSystems">
        <title>Genome- and Community-Level Interaction Insights into Carbon Utilization and Element Cycling Functions of Hydrothermarchaeota in Hydrothermal Sediment.</title>
        <authorList>
            <person name="Zhou Z."/>
            <person name="Liu Y."/>
            <person name="Xu W."/>
            <person name="Pan J."/>
            <person name="Luo Z.H."/>
            <person name="Li M."/>
        </authorList>
    </citation>
    <scope>NUCLEOTIDE SEQUENCE [LARGE SCALE GENOMIC DNA]</scope>
    <source>
        <strain evidence="7">HyVt-501</strain>
    </source>
</reference>
<keyword evidence="3 7" id="KW-0032">Aminotransferase</keyword>
<name>A0A7C5L7C3_AQUAO</name>
<organism evidence="7">
    <name type="scientific">Aquifex aeolicus</name>
    <dbReference type="NCBI Taxonomy" id="63363"/>
    <lineage>
        <taxon>Bacteria</taxon>
        <taxon>Pseudomonadati</taxon>
        <taxon>Aquificota</taxon>
        <taxon>Aquificia</taxon>
        <taxon>Aquificales</taxon>
        <taxon>Aquificaceae</taxon>
        <taxon>Aquifex</taxon>
    </lineage>
</organism>
<dbReference type="CDD" id="cd00609">
    <property type="entry name" value="AAT_like"/>
    <property type="match status" value="1"/>
</dbReference>
<evidence type="ECO:0000256" key="1">
    <source>
        <dbReference type="ARBA" id="ARBA00001933"/>
    </source>
</evidence>
<dbReference type="PANTHER" id="PTHR46383">
    <property type="entry name" value="ASPARTATE AMINOTRANSFERASE"/>
    <property type="match status" value="1"/>
</dbReference>
<dbReference type="InterPro" id="IPR015421">
    <property type="entry name" value="PyrdxlP-dep_Trfase_major"/>
</dbReference>
<dbReference type="GO" id="GO:0030170">
    <property type="term" value="F:pyridoxal phosphate binding"/>
    <property type="evidence" value="ECO:0007669"/>
    <property type="project" value="InterPro"/>
</dbReference>
<gene>
    <name evidence="7" type="ORF">ENJ61_05190</name>
</gene>